<evidence type="ECO:0000313" key="2">
    <source>
        <dbReference type="EMBL" id="RZC19136.1"/>
    </source>
</evidence>
<dbReference type="AlphaFoldDB" id="A0A445L7B1"/>
<dbReference type="EMBL" id="QZWG01000003">
    <property type="protein sequence ID" value="RZC19136.1"/>
    <property type="molecule type" value="Genomic_DNA"/>
</dbReference>
<evidence type="ECO:0000256" key="1">
    <source>
        <dbReference type="SAM" id="SignalP"/>
    </source>
</evidence>
<feature type="chain" id="PRO_5019459909" evidence="1">
    <location>
        <begin position="19"/>
        <end position="146"/>
    </location>
</feature>
<evidence type="ECO:0000313" key="3">
    <source>
        <dbReference type="Proteomes" id="UP000289340"/>
    </source>
</evidence>
<keyword evidence="1" id="KW-0732">Signal</keyword>
<sequence>FVFSLLLYSCYSFSLIFSLSLSRVAHWSCFVAALSEQNRTTNINFIYKISHQIQHSRFCILQTSFLLFSNSHILIDQEFAGAEMRAVDVAAAQHGGSGENNVVSDFQKLSSAFTGYSLLHLSWPLILSFSKLFANRELLLCFLAWV</sequence>
<protein>
    <submittedName>
        <fullName evidence="2">Uncharacterized protein</fullName>
    </submittedName>
</protein>
<feature type="non-terminal residue" evidence="2">
    <location>
        <position position="1"/>
    </location>
</feature>
<feature type="signal peptide" evidence="1">
    <location>
        <begin position="1"/>
        <end position="18"/>
    </location>
</feature>
<accession>A0A445L7B1</accession>
<organism evidence="2 3">
    <name type="scientific">Glycine soja</name>
    <name type="common">Wild soybean</name>
    <dbReference type="NCBI Taxonomy" id="3848"/>
    <lineage>
        <taxon>Eukaryota</taxon>
        <taxon>Viridiplantae</taxon>
        <taxon>Streptophyta</taxon>
        <taxon>Embryophyta</taxon>
        <taxon>Tracheophyta</taxon>
        <taxon>Spermatophyta</taxon>
        <taxon>Magnoliopsida</taxon>
        <taxon>eudicotyledons</taxon>
        <taxon>Gunneridae</taxon>
        <taxon>Pentapetalae</taxon>
        <taxon>rosids</taxon>
        <taxon>fabids</taxon>
        <taxon>Fabales</taxon>
        <taxon>Fabaceae</taxon>
        <taxon>Papilionoideae</taxon>
        <taxon>50 kb inversion clade</taxon>
        <taxon>NPAAA clade</taxon>
        <taxon>indigoferoid/millettioid clade</taxon>
        <taxon>Phaseoleae</taxon>
        <taxon>Glycine</taxon>
        <taxon>Glycine subgen. Soja</taxon>
    </lineage>
</organism>
<keyword evidence="3" id="KW-1185">Reference proteome</keyword>
<comment type="caution">
    <text evidence="2">The sequence shown here is derived from an EMBL/GenBank/DDBJ whole genome shotgun (WGS) entry which is preliminary data.</text>
</comment>
<dbReference type="Proteomes" id="UP000289340">
    <property type="component" value="Chromosome 3"/>
</dbReference>
<name>A0A445L7B1_GLYSO</name>
<proteinExistence type="predicted"/>
<reference evidence="2 3" key="1">
    <citation type="submission" date="2018-09" db="EMBL/GenBank/DDBJ databases">
        <title>A high-quality reference genome of wild soybean provides a powerful tool to mine soybean genomes.</title>
        <authorList>
            <person name="Xie M."/>
            <person name="Chung C.Y.L."/>
            <person name="Li M.-W."/>
            <person name="Wong F.-L."/>
            <person name="Chan T.-F."/>
            <person name="Lam H.-M."/>
        </authorList>
    </citation>
    <scope>NUCLEOTIDE SEQUENCE [LARGE SCALE GENOMIC DNA]</scope>
    <source>
        <strain evidence="3">cv. W05</strain>
        <tissue evidence="2">Hypocotyl of etiolated seedlings</tissue>
    </source>
</reference>
<gene>
    <name evidence="2" type="ORF">D0Y65_006097</name>
</gene>